<dbReference type="SMART" id="SM00345">
    <property type="entry name" value="HTH_GNTR"/>
    <property type="match status" value="1"/>
</dbReference>
<dbReference type="GO" id="GO:0019217">
    <property type="term" value="P:regulation of fatty acid metabolic process"/>
    <property type="evidence" value="ECO:0007669"/>
    <property type="project" value="InterPro"/>
</dbReference>
<dbReference type="STRING" id="1134406.ADN00_16090"/>
<proteinExistence type="predicted"/>
<keyword evidence="1" id="KW-0805">Transcription regulation</keyword>
<dbReference type="AlphaFoldDB" id="A0A0P6WZ70"/>
<dbReference type="SMART" id="SM00895">
    <property type="entry name" value="FCD"/>
    <property type="match status" value="1"/>
</dbReference>
<keyword evidence="3" id="KW-0804">Transcription</keyword>
<feature type="domain" description="HTH gntR-type" evidence="4">
    <location>
        <begin position="17"/>
        <end position="85"/>
    </location>
</feature>
<dbReference type="Proteomes" id="UP000050417">
    <property type="component" value="Unassembled WGS sequence"/>
</dbReference>
<evidence type="ECO:0000313" key="6">
    <source>
        <dbReference type="Proteomes" id="UP000050417"/>
    </source>
</evidence>
<sequence length="244" mass="27919">MTSYQSGDRMQQWQPPQKPAELTEARLIQAILDDVFPINSNLPSERVLAVQLGTTRPTLREALQRLSRDGWLEIRHGKPTRVRDYWQEGNLSVLAAVAGHSEHLPQHFVRDLLQVRILLAPTYIRLAIEREPVQVESLLTEILVTIQDAPSFTRADWQLHFQCTRFSGNPVFTLILNGFKDLYALVGEVYFSNPEACAVSRNFYTQLLACARSQLPQEAETLTRQVMEQSLRFWLDTERAASNS</sequence>
<dbReference type="PRINTS" id="PR00035">
    <property type="entry name" value="HTHGNTR"/>
</dbReference>
<dbReference type="Gene3D" id="1.10.10.10">
    <property type="entry name" value="Winged helix-like DNA-binding domain superfamily/Winged helix DNA-binding domain"/>
    <property type="match status" value="1"/>
</dbReference>
<reference evidence="5 6" key="1">
    <citation type="submission" date="2015-07" db="EMBL/GenBank/DDBJ databases">
        <title>Genome sequence of Ornatilinea apprima DSM 23815.</title>
        <authorList>
            <person name="Hemp J."/>
            <person name="Ward L.M."/>
            <person name="Pace L.A."/>
            <person name="Fischer W.W."/>
        </authorList>
    </citation>
    <scope>NUCLEOTIDE SEQUENCE [LARGE SCALE GENOMIC DNA]</scope>
    <source>
        <strain evidence="5 6">P3M-1</strain>
    </source>
</reference>
<dbReference type="GO" id="GO:0003700">
    <property type="term" value="F:DNA-binding transcription factor activity"/>
    <property type="evidence" value="ECO:0007669"/>
    <property type="project" value="InterPro"/>
</dbReference>
<evidence type="ECO:0000256" key="2">
    <source>
        <dbReference type="ARBA" id="ARBA00023125"/>
    </source>
</evidence>
<dbReference type="Gene3D" id="1.20.120.530">
    <property type="entry name" value="GntR ligand-binding domain-like"/>
    <property type="match status" value="1"/>
</dbReference>
<accession>A0A0P6WZ70</accession>
<dbReference type="InterPro" id="IPR036390">
    <property type="entry name" value="WH_DNA-bd_sf"/>
</dbReference>
<dbReference type="InterPro" id="IPR011711">
    <property type="entry name" value="GntR_C"/>
</dbReference>
<dbReference type="SUPFAM" id="SSF48008">
    <property type="entry name" value="GntR ligand-binding domain-like"/>
    <property type="match status" value="1"/>
</dbReference>
<dbReference type="PROSITE" id="PS50949">
    <property type="entry name" value="HTH_GNTR"/>
    <property type="match status" value="1"/>
</dbReference>
<dbReference type="Pfam" id="PF07840">
    <property type="entry name" value="FadR_C"/>
    <property type="match status" value="1"/>
</dbReference>
<dbReference type="NCBIfam" id="NF003444">
    <property type="entry name" value="PRK04984.1"/>
    <property type="match status" value="1"/>
</dbReference>
<dbReference type="Pfam" id="PF00392">
    <property type="entry name" value="GntR"/>
    <property type="match status" value="1"/>
</dbReference>
<protein>
    <recommendedName>
        <fullName evidence="4">HTH gntR-type domain-containing protein</fullName>
    </recommendedName>
</protein>
<dbReference type="CDD" id="cd07377">
    <property type="entry name" value="WHTH_GntR"/>
    <property type="match status" value="1"/>
</dbReference>
<keyword evidence="2" id="KW-0238">DNA-binding</keyword>
<dbReference type="InterPro" id="IPR036388">
    <property type="entry name" value="WH-like_DNA-bd_sf"/>
</dbReference>
<evidence type="ECO:0000256" key="3">
    <source>
        <dbReference type="ARBA" id="ARBA00023163"/>
    </source>
</evidence>
<organism evidence="5 6">
    <name type="scientific">Ornatilinea apprima</name>
    <dbReference type="NCBI Taxonomy" id="1134406"/>
    <lineage>
        <taxon>Bacteria</taxon>
        <taxon>Bacillati</taxon>
        <taxon>Chloroflexota</taxon>
        <taxon>Anaerolineae</taxon>
        <taxon>Anaerolineales</taxon>
        <taxon>Anaerolineaceae</taxon>
        <taxon>Ornatilinea</taxon>
    </lineage>
</organism>
<comment type="caution">
    <text evidence="5">The sequence shown here is derived from an EMBL/GenBank/DDBJ whole genome shotgun (WGS) entry which is preliminary data.</text>
</comment>
<keyword evidence="6" id="KW-1185">Reference proteome</keyword>
<evidence type="ECO:0000259" key="4">
    <source>
        <dbReference type="PROSITE" id="PS50949"/>
    </source>
</evidence>
<dbReference type="GO" id="GO:0000062">
    <property type="term" value="F:fatty-acyl-CoA binding"/>
    <property type="evidence" value="ECO:0007669"/>
    <property type="project" value="InterPro"/>
</dbReference>
<dbReference type="InterPro" id="IPR000524">
    <property type="entry name" value="Tscrpt_reg_HTH_GntR"/>
</dbReference>
<name>A0A0P6WZ70_9CHLR</name>
<dbReference type="InterPro" id="IPR008920">
    <property type="entry name" value="TF_FadR/GntR_C"/>
</dbReference>
<dbReference type="InterPro" id="IPR028374">
    <property type="entry name" value="FadR_C"/>
</dbReference>
<dbReference type="GO" id="GO:0003677">
    <property type="term" value="F:DNA binding"/>
    <property type="evidence" value="ECO:0007669"/>
    <property type="project" value="UniProtKB-KW"/>
</dbReference>
<dbReference type="PANTHER" id="PTHR43537:SF52">
    <property type="entry name" value="FATTY ACID METABOLISM REGULATOR PROTEIN"/>
    <property type="match status" value="1"/>
</dbReference>
<evidence type="ECO:0000256" key="1">
    <source>
        <dbReference type="ARBA" id="ARBA00023015"/>
    </source>
</evidence>
<evidence type="ECO:0000313" key="5">
    <source>
        <dbReference type="EMBL" id="KPL72013.1"/>
    </source>
</evidence>
<dbReference type="PANTHER" id="PTHR43537">
    <property type="entry name" value="TRANSCRIPTIONAL REGULATOR, GNTR FAMILY"/>
    <property type="match status" value="1"/>
</dbReference>
<dbReference type="EMBL" id="LGCL01000040">
    <property type="protein sequence ID" value="KPL72013.1"/>
    <property type="molecule type" value="Genomic_DNA"/>
</dbReference>
<dbReference type="SUPFAM" id="SSF46785">
    <property type="entry name" value="Winged helix' DNA-binding domain"/>
    <property type="match status" value="1"/>
</dbReference>
<gene>
    <name evidence="5" type="ORF">ADN00_16090</name>
</gene>